<comment type="caution">
    <text evidence="2">The sequence shown here is derived from an EMBL/GenBank/DDBJ whole genome shotgun (WGS) entry which is preliminary data.</text>
</comment>
<dbReference type="AlphaFoldDB" id="A0A432MS10"/>
<organism evidence="2 3">
    <name type="scientific">Tautonia sociabilis</name>
    <dbReference type="NCBI Taxonomy" id="2080755"/>
    <lineage>
        <taxon>Bacteria</taxon>
        <taxon>Pseudomonadati</taxon>
        <taxon>Planctomycetota</taxon>
        <taxon>Planctomycetia</taxon>
        <taxon>Isosphaerales</taxon>
        <taxon>Isosphaeraceae</taxon>
        <taxon>Tautonia</taxon>
    </lineage>
</organism>
<accession>A0A432MS10</accession>
<reference evidence="2 3" key="1">
    <citation type="submission" date="2018-12" db="EMBL/GenBank/DDBJ databases">
        <authorList>
            <person name="Toschakov S.V."/>
        </authorList>
    </citation>
    <scope>NUCLEOTIDE SEQUENCE [LARGE SCALE GENOMIC DNA]</scope>
    <source>
        <strain evidence="2 3">GM2012</strain>
    </source>
</reference>
<dbReference type="Proteomes" id="UP000280296">
    <property type="component" value="Unassembled WGS sequence"/>
</dbReference>
<feature type="region of interest" description="Disordered" evidence="1">
    <location>
        <begin position="1"/>
        <end position="61"/>
    </location>
</feature>
<evidence type="ECO:0000313" key="2">
    <source>
        <dbReference type="EMBL" id="RUL89756.1"/>
    </source>
</evidence>
<evidence type="ECO:0000256" key="1">
    <source>
        <dbReference type="SAM" id="MobiDB-lite"/>
    </source>
</evidence>
<evidence type="ECO:0000313" key="3">
    <source>
        <dbReference type="Proteomes" id="UP000280296"/>
    </source>
</evidence>
<reference evidence="2 3" key="2">
    <citation type="submission" date="2019-01" db="EMBL/GenBank/DDBJ databases">
        <title>Tautonia sociabilis, a novel thermotolerant planctomycete of Isosphaeraceae family, isolated from a 4000 m deep subterranean habitat.</title>
        <authorList>
            <person name="Kovaleva O.L."/>
            <person name="Elcheninov A.G."/>
            <person name="Van Heerden E."/>
            <person name="Toshchakov S.V."/>
            <person name="Novikov A."/>
            <person name="Bonch-Osmolovskaya E.A."/>
            <person name="Kublanov I.V."/>
        </authorList>
    </citation>
    <scope>NUCLEOTIDE SEQUENCE [LARGE SCALE GENOMIC DNA]</scope>
    <source>
        <strain evidence="2 3">GM2012</strain>
    </source>
</reference>
<dbReference type="Pfam" id="PF14224">
    <property type="entry name" value="DUF4331"/>
    <property type="match status" value="2"/>
</dbReference>
<proteinExistence type="predicted"/>
<gene>
    <name evidence="2" type="ORF">TsocGM_00910</name>
</gene>
<name>A0A432MS10_9BACT</name>
<dbReference type="InterPro" id="IPR025566">
    <property type="entry name" value="DUF4331"/>
</dbReference>
<keyword evidence="3" id="KW-1185">Reference proteome</keyword>
<sequence length="496" mass="53540">MRAMSPPLANPQPGRPGPDAHWAPSAPRGRPHLIPPPAIGEPDPGPISPSPANPTGARGSAGRRRRYPLFFRPFFSFPPGFDSFPELTSPLLDLNSGHRRLLPAWWRLFTSEERAMRCSCRSSSRSRRPGRVLIAVGLFLAAIVPGRLADGADHRDGPLLSGRNTLSIGNLDLNDLYLFQGRNPRNTVMILTAGPAAGVLAPPVFFPGAFYEFRIDNTGDNVDDLLIQVVFSDPDRFLRQRYQVRRFELATGRSQVLATGITGRTTFLRGGGAAQAGLFDDPFFFNAPGYAFFRSTALGEQPLPPGLNPLSMLLPPAAPINSFANFNTLAIVLEIPSIRLVSSRSNPKLGVWIRTVTPDGLTQVDRTALPAINTVAVPTALQGQFNQLTPADDPALRTGAAAFLVQLYGLDSQTAMALASTVLPDRMPFDVTSSQGFNDGLTLTLNGRRLTDDVVDAAFNALTAGAVTGDFVVNDSVFRTTFPYLGRPLPPRPVGR</sequence>
<feature type="compositionally biased region" description="Pro residues" evidence="1">
    <location>
        <begin position="33"/>
        <end position="52"/>
    </location>
</feature>
<dbReference type="EMBL" id="RYZH01000001">
    <property type="protein sequence ID" value="RUL89756.1"/>
    <property type="molecule type" value="Genomic_DNA"/>
</dbReference>
<protein>
    <submittedName>
        <fullName evidence="2">DUF4331 domain-containing protein</fullName>
    </submittedName>
</protein>